<sequence>MPYVISMSKRPSLTVTLTAQTLGDLDEVAREWGCTPEQVALTAIYRLINEEAPSDEVYKTLPAPPPEPELEVLDDAAEALRAFIQEGVDSAERGELIPHDEVIAELRRRDEEALGAAKNAA</sequence>
<gene>
    <name evidence="1" type="ORF">AVDCRST_MAG31-388</name>
</gene>
<evidence type="ECO:0000313" key="1">
    <source>
        <dbReference type="EMBL" id="CAA9501070.1"/>
    </source>
</evidence>
<proteinExistence type="predicted"/>
<reference evidence="1" key="1">
    <citation type="submission" date="2020-02" db="EMBL/GenBank/DDBJ databases">
        <authorList>
            <person name="Meier V. D."/>
        </authorList>
    </citation>
    <scope>NUCLEOTIDE SEQUENCE</scope>
    <source>
        <strain evidence="1">AVDCRST_MAG31</strain>
    </source>
</reference>
<protein>
    <submittedName>
        <fullName evidence="1">Uncharacterized protein</fullName>
    </submittedName>
</protein>
<organism evidence="1">
    <name type="scientific">uncultured Sphingomonas sp</name>
    <dbReference type="NCBI Taxonomy" id="158754"/>
    <lineage>
        <taxon>Bacteria</taxon>
        <taxon>Pseudomonadati</taxon>
        <taxon>Pseudomonadota</taxon>
        <taxon>Alphaproteobacteria</taxon>
        <taxon>Sphingomonadales</taxon>
        <taxon>Sphingomonadaceae</taxon>
        <taxon>Sphingomonas</taxon>
        <taxon>environmental samples</taxon>
    </lineage>
</organism>
<name>A0A6J4SPK6_9SPHN</name>
<dbReference type="AlphaFoldDB" id="A0A6J4SPK6"/>
<accession>A0A6J4SPK6</accession>
<dbReference type="EMBL" id="CADCWA010000023">
    <property type="protein sequence ID" value="CAA9501070.1"/>
    <property type="molecule type" value="Genomic_DNA"/>
</dbReference>